<dbReference type="AlphaFoldDB" id="A0AAE1GBM6"/>
<protein>
    <submittedName>
        <fullName evidence="1">Uncharacterized protein</fullName>
    </submittedName>
</protein>
<accession>A0AAE1GBM6</accession>
<evidence type="ECO:0000313" key="2">
    <source>
        <dbReference type="Proteomes" id="UP001286313"/>
    </source>
</evidence>
<dbReference type="EMBL" id="JAWQEG010000685">
    <property type="protein sequence ID" value="KAK3886608.1"/>
    <property type="molecule type" value="Genomic_DNA"/>
</dbReference>
<organism evidence="1 2">
    <name type="scientific">Petrolisthes cinctipes</name>
    <name type="common">Flat porcelain crab</name>
    <dbReference type="NCBI Taxonomy" id="88211"/>
    <lineage>
        <taxon>Eukaryota</taxon>
        <taxon>Metazoa</taxon>
        <taxon>Ecdysozoa</taxon>
        <taxon>Arthropoda</taxon>
        <taxon>Crustacea</taxon>
        <taxon>Multicrustacea</taxon>
        <taxon>Malacostraca</taxon>
        <taxon>Eumalacostraca</taxon>
        <taxon>Eucarida</taxon>
        <taxon>Decapoda</taxon>
        <taxon>Pleocyemata</taxon>
        <taxon>Anomura</taxon>
        <taxon>Galatheoidea</taxon>
        <taxon>Porcellanidae</taxon>
        <taxon>Petrolisthes</taxon>
    </lineage>
</organism>
<dbReference type="Proteomes" id="UP001286313">
    <property type="component" value="Unassembled WGS sequence"/>
</dbReference>
<proteinExistence type="predicted"/>
<name>A0AAE1GBM6_PETCI</name>
<gene>
    <name evidence="1" type="ORF">Pcinc_009255</name>
</gene>
<sequence length="24" mass="2882">MERICECHNQGLQYAEFIVQDIEL</sequence>
<reference evidence="1" key="1">
    <citation type="submission" date="2023-10" db="EMBL/GenBank/DDBJ databases">
        <title>Genome assemblies of two species of porcelain crab, Petrolisthes cinctipes and Petrolisthes manimaculis (Anomura: Porcellanidae).</title>
        <authorList>
            <person name="Angst P."/>
        </authorList>
    </citation>
    <scope>NUCLEOTIDE SEQUENCE</scope>
    <source>
        <strain evidence="1">PB745_01</strain>
        <tissue evidence="1">Gill</tissue>
    </source>
</reference>
<keyword evidence="2" id="KW-1185">Reference proteome</keyword>
<evidence type="ECO:0000313" key="1">
    <source>
        <dbReference type="EMBL" id="KAK3886608.1"/>
    </source>
</evidence>
<comment type="caution">
    <text evidence="1">The sequence shown here is derived from an EMBL/GenBank/DDBJ whole genome shotgun (WGS) entry which is preliminary data.</text>
</comment>